<keyword evidence="2" id="KW-1185">Reference proteome</keyword>
<gene>
    <name evidence="1" type="ORF">Q31a_06610</name>
</gene>
<evidence type="ECO:0000313" key="1">
    <source>
        <dbReference type="EMBL" id="QDV22377.1"/>
    </source>
</evidence>
<reference evidence="1 2" key="1">
    <citation type="submission" date="2019-02" db="EMBL/GenBank/DDBJ databases">
        <title>Deep-cultivation of Planctomycetes and their phenomic and genomic characterization uncovers novel biology.</title>
        <authorList>
            <person name="Wiegand S."/>
            <person name="Jogler M."/>
            <person name="Boedeker C."/>
            <person name="Pinto D."/>
            <person name="Vollmers J."/>
            <person name="Rivas-Marin E."/>
            <person name="Kohn T."/>
            <person name="Peeters S.H."/>
            <person name="Heuer A."/>
            <person name="Rast P."/>
            <person name="Oberbeckmann S."/>
            <person name="Bunk B."/>
            <person name="Jeske O."/>
            <person name="Meyerdierks A."/>
            <person name="Storesund J.E."/>
            <person name="Kallscheuer N."/>
            <person name="Luecker S."/>
            <person name="Lage O.M."/>
            <person name="Pohl T."/>
            <person name="Merkel B.J."/>
            <person name="Hornburger P."/>
            <person name="Mueller R.-W."/>
            <person name="Bruemmer F."/>
            <person name="Labrenz M."/>
            <person name="Spormann A.M."/>
            <person name="Op den Camp H."/>
            <person name="Overmann J."/>
            <person name="Amann R."/>
            <person name="Jetten M.S.M."/>
            <person name="Mascher T."/>
            <person name="Medema M.H."/>
            <person name="Devos D.P."/>
            <person name="Kaster A.-K."/>
            <person name="Ovreas L."/>
            <person name="Rohde M."/>
            <person name="Galperin M.Y."/>
            <person name="Jogler C."/>
        </authorList>
    </citation>
    <scope>NUCLEOTIDE SEQUENCE [LARGE SCALE GENOMIC DNA]</scope>
    <source>
        <strain evidence="1 2">Q31a</strain>
    </source>
</reference>
<accession>A0A518G1A3</accession>
<evidence type="ECO:0000313" key="2">
    <source>
        <dbReference type="Proteomes" id="UP000318017"/>
    </source>
</evidence>
<sequence>MGPAVRRVGLSATEVYYTLNELRLATNAKTRRLEIDALMKFLMAARGSTAACRVLDR</sequence>
<dbReference type="EMBL" id="CP036298">
    <property type="protein sequence ID" value="QDV22377.1"/>
    <property type="molecule type" value="Genomic_DNA"/>
</dbReference>
<proteinExistence type="predicted"/>
<protein>
    <submittedName>
        <fullName evidence="1">Uncharacterized protein</fullName>
    </submittedName>
</protein>
<dbReference type="KEGG" id="ahel:Q31a_06610"/>
<name>A0A518G1A3_9BACT</name>
<dbReference type="AlphaFoldDB" id="A0A518G1A3"/>
<organism evidence="1 2">
    <name type="scientific">Aureliella helgolandensis</name>
    <dbReference type="NCBI Taxonomy" id="2527968"/>
    <lineage>
        <taxon>Bacteria</taxon>
        <taxon>Pseudomonadati</taxon>
        <taxon>Planctomycetota</taxon>
        <taxon>Planctomycetia</taxon>
        <taxon>Pirellulales</taxon>
        <taxon>Pirellulaceae</taxon>
        <taxon>Aureliella</taxon>
    </lineage>
</organism>
<dbReference type="Proteomes" id="UP000318017">
    <property type="component" value="Chromosome"/>
</dbReference>